<comment type="caution">
    <text evidence="2">The sequence shown here is derived from an EMBL/GenBank/DDBJ whole genome shotgun (WGS) entry which is preliminary data.</text>
</comment>
<evidence type="ECO:0008006" key="5">
    <source>
        <dbReference type="Google" id="ProtNLM"/>
    </source>
</evidence>
<dbReference type="AlphaFoldDB" id="A0A8S2VAK2"/>
<dbReference type="EMBL" id="CAJOBJ010083034">
    <property type="protein sequence ID" value="CAF4509377.1"/>
    <property type="molecule type" value="Genomic_DNA"/>
</dbReference>
<dbReference type="PANTHER" id="PTHR43450">
    <property type="entry name" value="ASPARTYL-TRNA SYNTHETASE"/>
    <property type="match status" value="1"/>
</dbReference>
<dbReference type="GO" id="GO:0005829">
    <property type="term" value="C:cytosol"/>
    <property type="evidence" value="ECO:0007669"/>
    <property type="project" value="TreeGrafter"/>
</dbReference>
<dbReference type="InterPro" id="IPR045864">
    <property type="entry name" value="aa-tRNA-synth_II/BPL/LPL"/>
</dbReference>
<dbReference type="Proteomes" id="UP000681967">
    <property type="component" value="Unassembled WGS sequence"/>
</dbReference>
<dbReference type="GO" id="GO:0003723">
    <property type="term" value="F:RNA binding"/>
    <property type="evidence" value="ECO:0007669"/>
    <property type="project" value="TreeGrafter"/>
</dbReference>
<evidence type="ECO:0000256" key="1">
    <source>
        <dbReference type="ARBA" id="ARBA00022490"/>
    </source>
</evidence>
<evidence type="ECO:0000313" key="4">
    <source>
        <dbReference type="Proteomes" id="UP000681967"/>
    </source>
</evidence>
<dbReference type="EMBL" id="CAJOBH010050706">
    <property type="protein sequence ID" value="CAF4377859.1"/>
    <property type="molecule type" value="Genomic_DNA"/>
</dbReference>
<dbReference type="SUPFAM" id="SSF55681">
    <property type="entry name" value="Class II aaRS and biotin synthetases"/>
    <property type="match status" value="1"/>
</dbReference>
<organism evidence="2 4">
    <name type="scientific">Rotaria magnacalcarata</name>
    <dbReference type="NCBI Taxonomy" id="392030"/>
    <lineage>
        <taxon>Eukaryota</taxon>
        <taxon>Metazoa</taxon>
        <taxon>Spiralia</taxon>
        <taxon>Gnathifera</taxon>
        <taxon>Rotifera</taxon>
        <taxon>Eurotatoria</taxon>
        <taxon>Bdelloidea</taxon>
        <taxon>Philodinida</taxon>
        <taxon>Philodinidae</taxon>
        <taxon>Rotaria</taxon>
    </lineage>
</organism>
<name>A0A8S2VAK2_9BILA</name>
<dbReference type="InterPro" id="IPR004523">
    <property type="entry name" value="Asp-tRNA_synthase_2"/>
</dbReference>
<protein>
    <recommendedName>
        <fullName evidence="5">Aspartate--tRNA ligase</fullName>
    </recommendedName>
</protein>
<dbReference type="PANTHER" id="PTHR43450:SF1">
    <property type="entry name" value="ASPARTATE--TRNA LIGASE, CYTOPLASMIC"/>
    <property type="match status" value="1"/>
</dbReference>
<dbReference type="Proteomes" id="UP000681720">
    <property type="component" value="Unassembled WGS sequence"/>
</dbReference>
<sequence>MPDPDNPKYSNSYDMFMRGEEILSGAQRVH</sequence>
<dbReference type="GO" id="GO:0004815">
    <property type="term" value="F:aspartate-tRNA ligase activity"/>
    <property type="evidence" value="ECO:0007669"/>
    <property type="project" value="InterPro"/>
</dbReference>
<accession>A0A8S2VAK2</accession>
<gene>
    <name evidence="2" type="ORF">BYL167_LOCUS30610</name>
    <name evidence="3" type="ORF">GIL414_LOCUS35116</name>
</gene>
<dbReference type="GO" id="GO:0005524">
    <property type="term" value="F:ATP binding"/>
    <property type="evidence" value="ECO:0007669"/>
    <property type="project" value="InterPro"/>
</dbReference>
<dbReference type="GO" id="GO:0017101">
    <property type="term" value="C:aminoacyl-tRNA synthetase multienzyme complex"/>
    <property type="evidence" value="ECO:0007669"/>
    <property type="project" value="TreeGrafter"/>
</dbReference>
<reference evidence="2" key="1">
    <citation type="submission" date="2021-02" db="EMBL/GenBank/DDBJ databases">
        <authorList>
            <person name="Nowell W R."/>
        </authorList>
    </citation>
    <scope>NUCLEOTIDE SEQUENCE</scope>
</reference>
<proteinExistence type="predicted"/>
<dbReference type="GO" id="GO:0006422">
    <property type="term" value="P:aspartyl-tRNA aminoacylation"/>
    <property type="evidence" value="ECO:0007669"/>
    <property type="project" value="InterPro"/>
</dbReference>
<feature type="non-terminal residue" evidence="2">
    <location>
        <position position="1"/>
    </location>
</feature>
<dbReference type="Gene3D" id="3.30.930.10">
    <property type="entry name" value="Bira Bifunctional Protein, Domain 2"/>
    <property type="match status" value="1"/>
</dbReference>
<evidence type="ECO:0000313" key="2">
    <source>
        <dbReference type="EMBL" id="CAF4377859.1"/>
    </source>
</evidence>
<evidence type="ECO:0000313" key="3">
    <source>
        <dbReference type="EMBL" id="CAF4509377.1"/>
    </source>
</evidence>
<keyword evidence="1" id="KW-0963">Cytoplasm</keyword>